<evidence type="ECO:0000256" key="4">
    <source>
        <dbReference type="ARBA" id="ARBA00022729"/>
    </source>
</evidence>
<reference evidence="6" key="1">
    <citation type="journal article" date="2015" name="Genom Data">
        <title>Genome sequences of six Phytophthora species associated with forests in New Zealand.</title>
        <authorList>
            <person name="Studholme D.J."/>
            <person name="McDougal R.L."/>
            <person name="Sambles C."/>
            <person name="Hansen E."/>
            <person name="Hardy G."/>
            <person name="Grant M."/>
            <person name="Ganley R.J."/>
            <person name="Williams N.M."/>
        </authorList>
    </citation>
    <scope>NUCLEOTIDE SEQUENCE</scope>
    <source>
        <strain evidence="6">NZFS 2646</strain>
    </source>
</reference>
<feature type="chain" id="PRO_5035963082" description="RxLR effector protein" evidence="5">
    <location>
        <begin position="24"/>
        <end position="184"/>
    </location>
</feature>
<evidence type="ECO:0000313" key="7">
    <source>
        <dbReference type="Proteomes" id="UP000785171"/>
    </source>
</evidence>
<proteinExistence type="inferred from homology"/>
<evidence type="ECO:0000313" key="6">
    <source>
        <dbReference type="EMBL" id="KAG2502660.1"/>
    </source>
</evidence>
<dbReference type="Pfam" id="PF16810">
    <property type="entry name" value="RXLR"/>
    <property type="match status" value="1"/>
</dbReference>
<comment type="domain">
    <text evidence="5">The RxLR-dEER motif acts to carry the protein into the host cell cytoplasm through binding to cell surface phosphatidylinositol-3-phosphate.</text>
</comment>
<comment type="function">
    <text evidence="5">Effector that suppresses plant defense responses during pathogen infection.</text>
</comment>
<reference evidence="6" key="2">
    <citation type="submission" date="2020-06" db="EMBL/GenBank/DDBJ databases">
        <authorList>
            <person name="Studholme D.J."/>
        </authorList>
    </citation>
    <scope>NUCLEOTIDE SEQUENCE</scope>
    <source>
        <strain evidence="6">NZFS 2646</strain>
    </source>
</reference>
<gene>
    <name evidence="6" type="ORF">JM16_009454</name>
</gene>
<comment type="caution">
    <text evidence="6">The sequence shown here is derived from an EMBL/GenBank/DDBJ whole genome shotgun (WGS) entry which is preliminary data.</text>
</comment>
<evidence type="ECO:0000256" key="1">
    <source>
        <dbReference type="ARBA" id="ARBA00004613"/>
    </source>
</evidence>
<dbReference type="AlphaFoldDB" id="A0A8T0LKH8"/>
<name>A0A8T0LKH8_9STRA</name>
<dbReference type="Proteomes" id="UP000785171">
    <property type="component" value="Unassembled WGS sequence"/>
</dbReference>
<dbReference type="GO" id="GO:0005576">
    <property type="term" value="C:extracellular region"/>
    <property type="evidence" value="ECO:0007669"/>
    <property type="project" value="UniProtKB-SubCell"/>
</dbReference>
<evidence type="ECO:0000256" key="5">
    <source>
        <dbReference type="RuleBase" id="RU367124"/>
    </source>
</evidence>
<dbReference type="InterPro" id="IPR031825">
    <property type="entry name" value="RXLR"/>
</dbReference>
<feature type="signal peptide" evidence="5">
    <location>
        <begin position="1"/>
        <end position="23"/>
    </location>
</feature>
<evidence type="ECO:0000256" key="3">
    <source>
        <dbReference type="ARBA" id="ARBA00022525"/>
    </source>
</evidence>
<dbReference type="EMBL" id="JPWV03001059">
    <property type="protein sequence ID" value="KAG2502660.1"/>
    <property type="molecule type" value="Genomic_DNA"/>
</dbReference>
<keyword evidence="3 5" id="KW-0964">Secreted</keyword>
<accession>A0A8T0LKH8</accession>
<sequence length="184" mass="20580">MRLYSILLLTLALLSVASNTALADTPATAYSLTAVNNEGNSKRSLRAIETAEDGDDDDDGDEERLPNLGQLSEKLQLSKMRHSARKEMKAADKIKAAESAAAKKLAIQEKKKQRLIDGWLAEMKDPDDVYKVLGLKKLGPKAEESINYPFYLRYEELHYFKQQDNGAQTGMDDCGPVEHLELYM</sequence>
<protein>
    <recommendedName>
        <fullName evidence="5">RxLR effector protein</fullName>
    </recommendedName>
</protein>
<evidence type="ECO:0000256" key="2">
    <source>
        <dbReference type="ARBA" id="ARBA00010400"/>
    </source>
</evidence>
<comment type="similarity">
    <text evidence="2 5">Belongs to the RxLR effector family.</text>
</comment>
<comment type="subcellular location">
    <subcellularLocation>
        <location evidence="1 5">Secreted</location>
    </subcellularLocation>
</comment>
<organism evidence="6 7">
    <name type="scientific">Phytophthora kernoviae</name>
    <dbReference type="NCBI Taxonomy" id="325452"/>
    <lineage>
        <taxon>Eukaryota</taxon>
        <taxon>Sar</taxon>
        <taxon>Stramenopiles</taxon>
        <taxon>Oomycota</taxon>
        <taxon>Peronosporomycetes</taxon>
        <taxon>Peronosporales</taxon>
        <taxon>Peronosporaceae</taxon>
        <taxon>Phytophthora</taxon>
    </lineage>
</organism>
<keyword evidence="4 5" id="KW-0732">Signal</keyword>